<keyword evidence="2" id="KW-1133">Transmembrane helix</keyword>
<evidence type="ECO:0000256" key="1">
    <source>
        <dbReference type="SAM" id="MobiDB-lite"/>
    </source>
</evidence>
<gene>
    <name evidence="3" type="ORF">SLS63_005511</name>
</gene>
<dbReference type="Proteomes" id="UP001430848">
    <property type="component" value="Unassembled WGS sequence"/>
</dbReference>
<evidence type="ECO:0000256" key="2">
    <source>
        <dbReference type="SAM" id="Phobius"/>
    </source>
</evidence>
<protein>
    <submittedName>
        <fullName evidence="3">Uncharacterized protein</fullName>
    </submittedName>
</protein>
<accession>A0ABR1PB05</accession>
<proteinExistence type="predicted"/>
<keyword evidence="4" id="KW-1185">Reference proteome</keyword>
<name>A0ABR1PB05_DIAER</name>
<keyword evidence="2" id="KW-0472">Membrane</keyword>
<feature type="transmembrane region" description="Helical" evidence="2">
    <location>
        <begin position="92"/>
        <end position="112"/>
    </location>
</feature>
<evidence type="ECO:0000313" key="4">
    <source>
        <dbReference type="Proteomes" id="UP001430848"/>
    </source>
</evidence>
<keyword evidence="2" id="KW-0812">Transmembrane</keyword>
<evidence type="ECO:0000313" key="3">
    <source>
        <dbReference type="EMBL" id="KAK7731236.1"/>
    </source>
</evidence>
<comment type="caution">
    <text evidence="3">The sequence shown here is derived from an EMBL/GenBank/DDBJ whole genome shotgun (WGS) entry which is preliminary data.</text>
</comment>
<organism evidence="3 4">
    <name type="scientific">Diaporthe eres</name>
    <name type="common">Phomopsis oblonga</name>
    <dbReference type="NCBI Taxonomy" id="83184"/>
    <lineage>
        <taxon>Eukaryota</taxon>
        <taxon>Fungi</taxon>
        <taxon>Dikarya</taxon>
        <taxon>Ascomycota</taxon>
        <taxon>Pezizomycotina</taxon>
        <taxon>Sordariomycetes</taxon>
        <taxon>Sordariomycetidae</taxon>
        <taxon>Diaporthales</taxon>
        <taxon>Diaporthaceae</taxon>
        <taxon>Diaporthe</taxon>
        <taxon>Diaporthe eres species complex</taxon>
    </lineage>
</organism>
<dbReference type="EMBL" id="JAKNSF020000023">
    <property type="protein sequence ID" value="KAK7731236.1"/>
    <property type="molecule type" value="Genomic_DNA"/>
</dbReference>
<reference evidence="3 4" key="1">
    <citation type="submission" date="2024-02" db="EMBL/GenBank/DDBJ databases">
        <title>De novo assembly and annotation of 12 fungi associated with fruit tree decline syndrome in Ontario, Canada.</title>
        <authorList>
            <person name="Sulman M."/>
            <person name="Ellouze W."/>
            <person name="Ilyukhin E."/>
        </authorList>
    </citation>
    <scope>NUCLEOTIDE SEQUENCE [LARGE SCALE GENOMIC DNA]</scope>
    <source>
        <strain evidence="3 4">M169</strain>
    </source>
</reference>
<feature type="region of interest" description="Disordered" evidence="1">
    <location>
        <begin position="1"/>
        <end position="22"/>
    </location>
</feature>
<sequence>MTTDTGRTNIGPRPIDSASPIPASDFDFDHDHGHDERPYPEQPAEITQVFYFLTFTLKEGIQQTVHALFQSLKCTYLLVSELHRPYLDSIRVLVPLWLAVIHAILLVFFVLAHKTVTDAIRRLHESVDGPFARFTAWTDHNVPRVFRRLACRSGSGPSSPSSYWAGRFNSLQDKFLAECLTPNNLQSILEAQAERARARNQQLQPHILRETQYTRFNTRLPPSATSAAILQQTGGGAGPGSDTGEMHAADAELLLDEDERCKRVFVHLETFCATDEARRSLFSFQQDYARKMRCPKLLPRGGTMGDRNWGSYISRMGVKRIGKRASMY</sequence>